<accession>A0ACA9SIS6</accession>
<keyword evidence="2" id="KW-1185">Reference proteome</keyword>
<dbReference type="Proteomes" id="UP000789920">
    <property type="component" value="Unassembled WGS sequence"/>
</dbReference>
<gene>
    <name evidence="1" type="ORF">RPERSI_LOCUS31716</name>
</gene>
<dbReference type="EMBL" id="CAJVQC010128953">
    <property type="protein sequence ID" value="CAG8841087.1"/>
    <property type="molecule type" value="Genomic_DNA"/>
</dbReference>
<feature type="non-terminal residue" evidence="1">
    <location>
        <position position="39"/>
    </location>
</feature>
<reference evidence="1" key="1">
    <citation type="submission" date="2021-06" db="EMBL/GenBank/DDBJ databases">
        <authorList>
            <person name="Kallberg Y."/>
            <person name="Tangrot J."/>
            <person name="Rosling A."/>
        </authorList>
    </citation>
    <scope>NUCLEOTIDE SEQUENCE</scope>
    <source>
        <strain evidence="1">MA461A</strain>
    </source>
</reference>
<evidence type="ECO:0000313" key="2">
    <source>
        <dbReference type="Proteomes" id="UP000789920"/>
    </source>
</evidence>
<protein>
    <submittedName>
        <fullName evidence="1">35254_t:CDS:1</fullName>
    </submittedName>
</protein>
<sequence>IEKQDSCINTTIAKSVTDYSILLTYYPIVHYTCCTVKQK</sequence>
<feature type="non-terminal residue" evidence="1">
    <location>
        <position position="1"/>
    </location>
</feature>
<comment type="caution">
    <text evidence="1">The sequence shown here is derived from an EMBL/GenBank/DDBJ whole genome shotgun (WGS) entry which is preliminary data.</text>
</comment>
<proteinExistence type="predicted"/>
<name>A0ACA9SIS6_9GLOM</name>
<organism evidence="1 2">
    <name type="scientific">Racocetra persica</name>
    <dbReference type="NCBI Taxonomy" id="160502"/>
    <lineage>
        <taxon>Eukaryota</taxon>
        <taxon>Fungi</taxon>
        <taxon>Fungi incertae sedis</taxon>
        <taxon>Mucoromycota</taxon>
        <taxon>Glomeromycotina</taxon>
        <taxon>Glomeromycetes</taxon>
        <taxon>Diversisporales</taxon>
        <taxon>Gigasporaceae</taxon>
        <taxon>Racocetra</taxon>
    </lineage>
</organism>
<evidence type="ECO:0000313" key="1">
    <source>
        <dbReference type="EMBL" id="CAG8841087.1"/>
    </source>
</evidence>